<keyword evidence="4" id="KW-1185">Reference proteome</keyword>
<sequence>MLFWLSGLAITLLSGIAASLYLWLVRRRNDEIASGLHALSGLRWREFSKLVLVAMQRRGLSLETRGDEARDPRSTFTLRQGERHWQLSCKHGSAYRIGAAPVEELAASVRLSGAAGGILATEGRVEKEGHEAARSRNIEVLDGPALWDALKPLIEDDLRHDLVQQAKARARRHIGIAWLAAFALGAVVSTALANWWINEGPRPAAPAEVAPATTAPAATQAVDTYHEPSEAELEDQRLAISRELSHTPGVIRGVWQTRLTLTVDYDGNPDAIWPRICEQVERYPALRTVRVQLNPPKGSTDPIRWRQCKNM</sequence>
<keyword evidence="3" id="KW-0255">Endonuclease</keyword>
<feature type="domain" description="Restriction endonuclease type IV Mrr" evidence="2">
    <location>
        <begin position="41"/>
        <end position="148"/>
    </location>
</feature>
<feature type="transmembrane region" description="Helical" evidence="1">
    <location>
        <begin position="6"/>
        <end position="24"/>
    </location>
</feature>
<dbReference type="AlphaFoldDB" id="A0A1T5LY28"/>
<evidence type="ECO:0000259" key="2">
    <source>
        <dbReference type="Pfam" id="PF04471"/>
    </source>
</evidence>
<dbReference type="Proteomes" id="UP000190341">
    <property type="component" value="Unassembled WGS sequence"/>
</dbReference>
<evidence type="ECO:0000313" key="3">
    <source>
        <dbReference type="EMBL" id="SKC80877.1"/>
    </source>
</evidence>
<dbReference type="GO" id="GO:0009307">
    <property type="term" value="P:DNA restriction-modification system"/>
    <property type="evidence" value="ECO:0007669"/>
    <property type="project" value="InterPro"/>
</dbReference>
<dbReference type="GO" id="GO:0003677">
    <property type="term" value="F:DNA binding"/>
    <property type="evidence" value="ECO:0007669"/>
    <property type="project" value="InterPro"/>
</dbReference>
<feature type="transmembrane region" description="Helical" evidence="1">
    <location>
        <begin position="176"/>
        <end position="197"/>
    </location>
</feature>
<proteinExistence type="predicted"/>
<keyword evidence="1" id="KW-1133">Transmembrane helix</keyword>
<dbReference type="InterPro" id="IPR007560">
    <property type="entry name" value="Restrct_endonuc_IV_Mrr"/>
</dbReference>
<evidence type="ECO:0000256" key="1">
    <source>
        <dbReference type="SAM" id="Phobius"/>
    </source>
</evidence>
<keyword evidence="1" id="KW-0812">Transmembrane</keyword>
<keyword evidence="3" id="KW-0378">Hydrolase</keyword>
<dbReference type="RefSeq" id="WP_079725938.1">
    <property type="nucleotide sequence ID" value="NZ_BMCL01000001.1"/>
</dbReference>
<keyword evidence="1" id="KW-0472">Membrane</keyword>
<evidence type="ECO:0000313" key="4">
    <source>
        <dbReference type="Proteomes" id="UP000190341"/>
    </source>
</evidence>
<dbReference type="STRING" id="428993.SAMN06296058_3407"/>
<accession>A0A1T5LY28</accession>
<reference evidence="3 4" key="1">
    <citation type="submission" date="2017-02" db="EMBL/GenBank/DDBJ databases">
        <authorList>
            <person name="Peterson S.W."/>
        </authorList>
    </citation>
    <scope>NUCLEOTIDE SEQUENCE [LARGE SCALE GENOMIC DNA]</scope>
    <source>
        <strain evidence="3 4">P15</strain>
    </source>
</reference>
<dbReference type="OrthoDB" id="5965220at2"/>
<gene>
    <name evidence="3" type="ORF">SAMN06296058_3407</name>
</gene>
<keyword evidence="3" id="KW-0540">Nuclease</keyword>
<organism evidence="3 4">
    <name type="scientific">Pseudoxanthomonas indica</name>
    <dbReference type="NCBI Taxonomy" id="428993"/>
    <lineage>
        <taxon>Bacteria</taxon>
        <taxon>Pseudomonadati</taxon>
        <taxon>Pseudomonadota</taxon>
        <taxon>Gammaproteobacteria</taxon>
        <taxon>Lysobacterales</taxon>
        <taxon>Lysobacteraceae</taxon>
        <taxon>Pseudoxanthomonas</taxon>
    </lineage>
</organism>
<name>A0A1T5LY28_9GAMM</name>
<dbReference type="GO" id="GO:0004519">
    <property type="term" value="F:endonuclease activity"/>
    <property type="evidence" value="ECO:0007669"/>
    <property type="project" value="UniProtKB-KW"/>
</dbReference>
<dbReference type="Pfam" id="PF04471">
    <property type="entry name" value="Mrr_cat"/>
    <property type="match status" value="1"/>
</dbReference>
<dbReference type="EMBL" id="FUZV01000002">
    <property type="protein sequence ID" value="SKC80877.1"/>
    <property type="molecule type" value="Genomic_DNA"/>
</dbReference>
<protein>
    <submittedName>
        <fullName evidence="3">Restriction endonuclease</fullName>
    </submittedName>
</protein>